<proteinExistence type="predicted"/>
<sequence>MCICRNGSRINVIRFVFVDLFRFKLPERDLNLNKVIMEDSQKTPSVIAKMMGLDEISPCQQHVSRQQRLLSHKYLQKSGSIGKRSRKDSSNSLLGSKKRGNLRMNKDTLSGDFEQKSLHFKVQGMKSSVIFHSEKNVENGKFSKKIPVLRPNLGNVQYGSGPSFLFDSQTVFAWEAKKQLLERHRMTKVSQKLQPDFVNSTGIESKVCWNYESVAKLPVFKGLNFSSNSNRKSLKRARSDIAINTKKSLLVSNLSTPSTVRSDAEPEDKNVQSFHGDTKDGSNCSLKEECSSHLSDLSSEQDSPIRSHKDHSMLSTCVRIDGEHFDGKVEMHQHSPNSVLETPFREDNSSSSECCGSAKTNLHGLWMQLHLLKSESEENDKKPEMVTWSGDERSTSIDQNTISTILSGSKESREFSYLVDALNESGFQDGNVDIRFEQWHSSECMAGPSVFETLEKKYGKQELWHKTERKLLFDRINSGMMEIVRPRVDIWVCSKPLRRKMTSILRRDVIEEELSALLLCQEKGVDDGVSEKAVGRGLWFDPVDELDCIVREIEICLFDDLADELVSV</sequence>
<evidence type="ECO:0000313" key="3">
    <source>
        <dbReference type="EMBL" id="KAC9638029.1"/>
    </source>
</evidence>
<dbReference type="Pfam" id="PF14309">
    <property type="entry name" value="DUF4378"/>
    <property type="match status" value="1"/>
</dbReference>
<feature type="region of interest" description="Disordered" evidence="1">
    <location>
        <begin position="77"/>
        <end position="107"/>
    </location>
</feature>
<feature type="compositionally biased region" description="Basic and acidic residues" evidence="1">
    <location>
        <begin position="262"/>
        <end position="280"/>
    </location>
</feature>
<organism evidence="3 4">
    <name type="scientific">Mikania micrantha</name>
    <name type="common">bitter vine</name>
    <dbReference type="NCBI Taxonomy" id="192012"/>
    <lineage>
        <taxon>Eukaryota</taxon>
        <taxon>Viridiplantae</taxon>
        <taxon>Streptophyta</taxon>
        <taxon>Embryophyta</taxon>
        <taxon>Tracheophyta</taxon>
        <taxon>Spermatophyta</taxon>
        <taxon>Magnoliopsida</taxon>
        <taxon>eudicotyledons</taxon>
        <taxon>Gunneridae</taxon>
        <taxon>Pentapetalae</taxon>
        <taxon>asterids</taxon>
        <taxon>campanulids</taxon>
        <taxon>Asterales</taxon>
        <taxon>Asteraceae</taxon>
        <taxon>Asteroideae</taxon>
        <taxon>Heliantheae alliance</taxon>
        <taxon>Eupatorieae</taxon>
        <taxon>Mikania</taxon>
    </lineage>
</organism>
<evidence type="ECO:0000313" key="4">
    <source>
        <dbReference type="Proteomes" id="UP000326396"/>
    </source>
</evidence>
<dbReference type="PANTHER" id="PTHR46836:SF12">
    <property type="entry name" value="DUF3741-ASSOCIATED SEQUENCE MOTIF PROTEIN-RELATED"/>
    <property type="match status" value="1"/>
</dbReference>
<comment type="caution">
    <text evidence="3">The sequence shown here is derived from an EMBL/GenBank/DDBJ whole genome shotgun (WGS) entry which is preliminary data.</text>
</comment>
<dbReference type="InterPro" id="IPR025486">
    <property type="entry name" value="DUF4378"/>
</dbReference>
<feature type="domain" description="DUF4378" evidence="2">
    <location>
        <begin position="414"/>
        <end position="564"/>
    </location>
</feature>
<name>A0A5N6L953_9ASTR</name>
<dbReference type="AlphaFoldDB" id="A0A5N6L953"/>
<protein>
    <recommendedName>
        <fullName evidence="2">DUF4378 domain-containing protein</fullName>
    </recommendedName>
</protein>
<evidence type="ECO:0000256" key="1">
    <source>
        <dbReference type="SAM" id="MobiDB-lite"/>
    </source>
</evidence>
<dbReference type="OrthoDB" id="1584003at2759"/>
<accession>A0A5N6L953</accession>
<dbReference type="Proteomes" id="UP000326396">
    <property type="component" value="Unassembled WGS sequence"/>
</dbReference>
<reference evidence="3 4" key="1">
    <citation type="submission" date="2019-05" db="EMBL/GenBank/DDBJ databases">
        <title>Mikania micrantha, genome provides insights into the molecular mechanism of rapid growth.</title>
        <authorList>
            <person name="Liu B."/>
        </authorList>
    </citation>
    <scope>NUCLEOTIDE SEQUENCE [LARGE SCALE GENOMIC DNA]</scope>
    <source>
        <strain evidence="3">NLD-2019</strain>
        <tissue evidence="3">Leaf</tissue>
    </source>
</reference>
<gene>
    <name evidence="3" type="ORF">E3N88_45489</name>
</gene>
<feature type="region of interest" description="Disordered" evidence="1">
    <location>
        <begin position="254"/>
        <end position="280"/>
    </location>
</feature>
<dbReference type="EMBL" id="SZYD01002362">
    <property type="protein sequence ID" value="KAC9638029.1"/>
    <property type="molecule type" value="Genomic_DNA"/>
</dbReference>
<keyword evidence="4" id="KW-1185">Reference proteome</keyword>
<evidence type="ECO:0000259" key="2">
    <source>
        <dbReference type="Pfam" id="PF14309"/>
    </source>
</evidence>
<dbReference type="PANTHER" id="PTHR46836">
    <property type="entry name" value="AFADIN"/>
    <property type="match status" value="1"/>
</dbReference>